<protein>
    <submittedName>
        <fullName evidence="2">Uncharacterized protein</fullName>
    </submittedName>
</protein>
<reference evidence="2" key="2">
    <citation type="submission" date="2013-11" db="EMBL/GenBank/DDBJ databases">
        <title>The Genome Sequence of Phytophthora parasitica CJ05E6.</title>
        <authorList>
            <consortium name="The Broad Institute Genomics Platform"/>
            <person name="Russ C."/>
            <person name="Tyler B."/>
            <person name="Panabieres F."/>
            <person name="Shan W."/>
            <person name="Tripathy S."/>
            <person name="Grunwald N."/>
            <person name="Machado M."/>
            <person name="Johnson C.S."/>
            <person name="Arredondo F."/>
            <person name="Hong C."/>
            <person name="Coffey M."/>
            <person name="Young S.K."/>
            <person name="Zeng Q."/>
            <person name="Gargeya S."/>
            <person name="Fitzgerald M."/>
            <person name="Abouelleil A."/>
            <person name="Alvarado L."/>
            <person name="Chapman S.B."/>
            <person name="Gainer-Dewar J."/>
            <person name="Goldberg J."/>
            <person name="Griggs A."/>
            <person name="Gujja S."/>
            <person name="Hansen M."/>
            <person name="Howarth C."/>
            <person name="Imamovic A."/>
            <person name="Ireland A."/>
            <person name="Larimer J."/>
            <person name="McCowan C."/>
            <person name="Murphy C."/>
            <person name="Pearson M."/>
            <person name="Poon T.W."/>
            <person name="Priest M."/>
            <person name="Roberts A."/>
            <person name="Saif S."/>
            <person name="Shea T."/>
            <person name="Sykes S."/>
            <person name="Wortman J."/>
            <person name="Nusbaum C."/>
            <person name="Birren B."/>
        </authorList>
    </citation>
    <scope>NUCLEOTIDE SEQUENCE [LARGE SCALE GENOMIC DNA]</scope>
    <source>
        <strain evidence="2">CJ05E6</strain>
    </source>
</reference>
<name>W2I803_PHYNI</name>
<dbReference type="EMBL" id="KI688541">
    <property type="protein sequence ID" value="ETK76821.1"/>
    <property type="molecule type" value="Genomic_DNA"/>
</dbReference>
<proteinExistence type="predicted"/>
<gene>
    <name evidence="1" type="ORF">L915_16844</name>
    <name evidence="2" type="ORF">L916_16752</name>
</gene>
<accession>W2I803</accession>
<dbReference type="Proteomes" id="UP000053236">
    <property type="component" value="Unassembled WGS sequence"/>
</dbReference>
<sequence length="85" mass="9071">MMSPETSTSTNATRDYAIAATAAVGVAPATSVTVIRVSSYYNAGDSAPQYSGHLVTLRHAALREILTNLVELMDITDSVIRDLWA</sequence>
<reference evidence="1" key="1">
    <citation type="submission" date="2013-11" db="EMBL/GenBank/DDBJ databases">
        <title>The Genome Sequence of Phytophthora parasitica CJ02B3.</title>
        <authorList>
            <consortium name="The Broad Institute Genomics Platform"/>
            <person name="Russ C."/>
            <person name="Tyler B."/>
            <person name="Panabieres F."/>
            <person name="Shan W."/>
            <person name="Tripathy S."/>
            <person name="Grunwald N."/>
            <person name="Machado M."/>
            <person name="Johnson C.S."/>
            <person name="Arredondo F."/>
            <person name="Hong C."/>
            <person name="Coffey M."/>
            <person name="Young S.K."/>
            <person name="Zeng Q."/>
            <person name="Gargeya S."/>
            <person name="Fitzgerald M."/>
            <person name="Abouelleil A."/>
            <person name="Alvarado L."/>
            <person name="Chapman S.B."/>
            <person name="Gainer-Dewar J."/>
            <person name="Goldberg J."/>
            <person name="Griggs A."/>
            <person name="Gujja S."/>
            <person name="Hansen M."/>
            <person name="Howarth C."/>
            <person name="Imamovic A."/>
            <person name="Ireland A."/>
            <person name="Larimer J."/>
            <person name="McCowan C."/>
            <person name="Murphy C."/>
            <person name="Pearson M."/>
            <person name="Poon T.W."/>
            <person name="Priest M."/>
            <person name="Roberts A."/>
            <person name="Saif S."/>
            <person name="Shea T."/>
            <person name="Sykes S."/>
            <person name="Wortman J."/>
            <person name="Nusbaum C."/>
            <person name="Birren B."/>
        </authorList>
    </citation>
    <scope>NUCLEOTIDE SEQUENCE [LARGE SCALE GENOMIC DNA]</scope>
    <source>
        <strain evidence="1">CJ02B3</strain>
    </source>
</reference>
<dbReference type="Proteomes" id="UP000053864">
    <property type="component" value="Unassembled WGS sequence"/>
</dbReference>
<organism evidence="2">
    <name type="scientific">Phytophthora nicotianae</name>
    <name type="common">Potato buckeye rot agent</name>
    <name type="synonym">Phytophthora parasitica</name>
    <dbReference type="NCBI Taxonomy" id="4792"/>
    <lineage>
        <taxon>Eukaryota</taxon>
        <taxon>Sar</taxon>
        <taxon>Stramenopiles</taxon>
        <taxon>Oomycota</taxon>
        <taxon>Peronosporomycetes</taxon>
        <taxon>Peronosporales</taxon>
        <taxon>Peronosporaceae</taxon>
        <taxon>Phytophthora</taxon>
    </lineage>
</organism>
<evidence type="ECO:0000313" key="1">
    <source>
        <dbReference type="EMBL" id="ETK76821.1"/>
    </source>
</evidence>
<evidence type="ECO:0000313" key="2">
    <source>
        <dbReference type="EMBL" id="ETL30245.1"/>
    </source>
</evidence>
<dbReference type="EMBL" id="KI675325">
    <property type="protein sequence ID" value="ETL30245.1"/>
    <property type="molecule type" value="Genomic_DNA"/>
</dbReference>
<dbReference type="AlphaFoldDB" id="W2I803"/>